<evidence type="ECO:0000313" key="4">
    <source>
        <dbReference type="Proteomes" id="UP000779809"/>
    </source>
</evidence>
<evidence type="ECO:0000256" key="1">
    <source>
        <dbReference type="SAM" id="MobiDB-lite"/>
    </source>
</evidence>
<organism evidence="3 4">
    <name type="scientific">Candidatus Korobacter versatilis</name>
    <dbReference type="NCBI Taxonomy" id="658062"/>
    <lineage>
        <taxon>Bacteria</taxon>
        <taxon>Pseudomonadati</taxon>
        <taxon>Acidobacteriota</taxon>
        <taxon>Terriglobia</taxon>
        <taxon>Terriglobales</taxon>
        <taxon>Candidatus Korobacteraceae</taxon>
        <taxon>Candidatus Korobacter</taxon>
    </lineage>
</organism>
<name>A0A932A9G9_9BACT</name>
<dbReference type="Proteomes" id="UP000779809">
    <property type="component" value="Unassembled WGS sequence"/>
</dbReference>
<dbReference type="GO" id="GO:0030288">
    <property type="term" value="C:outer membrane-bounded periplasmic space"/>
    <property type="evidence" value="ECO:0007669"/>
    <property type="project" value="TreeGrafter"/>
</dbReference>
<feature type="signal peptide" evidence="2">
    <location>
        <begin position="1"/>
        <end position="23"/>
    </location>
</feature>
<sequence>MKKKTIGIVLATMLSLGALGAVAADVAEHRHGGRRGHGRGGMFMGKEMEGRLNLTPDQKTKLEQMHQRQREQMKGQFQAGPQDRQGLMQEIFKDNPNPAVIQQRVAEMQQRQAAALTAHVQAMQEFNSILTPDQRGEMQKMMAERAQKMQEWKAKRAERMQQKQQEQTKPPQQ</sequence>
<accession>A0A932A9G9</accession>
<dbReference type="EMBL" id="JACPNR010000013">
    <property type="protein sequence ID" value="MBI2679175.1"/>
    <property type="molecule type" value="Genomic_DNA"/>
</dbReference>
<dbReference type="InterPro" id="IPR025961">
    <property type="entry name" value="Metal_resist"/>
</dbReference>
<dbReference type="PANTHER" id="PTHR38102:SF1">
    <property type="entry name" value="PERIPLASMIC CHAPERONE SPY"/>
    <property type="match status" value="1"/>
</dbReference>
<dbReference type="AlphaFoldDB" id="A0A932A9G9"/>
<protein>
    <submittedName>
        <fullName evidence="3">Periplasmic heavy metal sensor</fullName>
    </submittedName>
</protein>
<reference evidence="3" key="1">
    <citation type="submission" date="2020-07" db="EMBL/GenBank/DDBJ databases">
        <title>Huge and variable diversity of episymbiotic CPR bacteria and DPANN archaea in groundwater ecosystems.</title>
        <authorList>
            <person name="He C.Y."/>
            <person name="Keren R."/>
            <person name="Whittaker M."/>
            <person name="Farag I.F."/>
            <person name="Doudna J."/>
            <person name="Cate J.H.D."/>
            <person name="Banfield J.F."/>
        </authorList>
    </citation>
    <scope>NUCLEOTIDE SEQUENCE</scope>
    <source>
        <strain evidence="3">NC_groundwater_580_Pr5_B-0.1um_64_19</strain>
    </source>
</reference>
<feature type="region of interest" description="Disordered" evidence="1">
    <location>
        <begin position="131"/>
        <end position="173"/>
    </location>
</feature>
<comment type="caution">
    <text evidence="3">The sequence shown here is derived from an EMBL/GenBank/DDBJ whole genome shotgun (WGS) entry which is preliminary data.</text>
</comment>
<evidence type="ECO:0000313" key="3">
    <source>
        <dbReference type="EMBL" id="MBI2679175.1"/>
    </source>
</evidence>
<dbReference type="GO" id="GO:0051082">
    <property type="term" value="F:unfolded protein binding"/>
    <property type="evidence" value="ECO:0007669"/>
    <property type="project" value="TreeGrafter"/>
</dbReference>
<dbReference type="PANTHER" id="PTHR38102">
    <property type="entry name" value="PERIPLASMIC CHAPERONE SPY"/>
    <property type="match status" value="1"/>
</dbReference>
<dbReference type="Gene3D" id="1.20.120.1490">
    <property type="match status" value="1"/>
</dbReference>
<proteinExistence type="predicted"/>
<feature type="compositionally biased region" description="Basic and acidic residues" evidence="1">
    <location>
        <begin position="134"/>
        <end position="161"/>
    </location>
</feature>
<evidence type="ECO:0000256" key="2">
    <source>
        <dbReference type="SAM" id="SignalP"/>
    </source>
</evidence>
<feature type="chain" id="PRO_5037450124" evidence="2">
    <location>
        <begin position="24"/>
        <end position="173"/>
    </location>
</feature>
<dbReference type="Pfam" id="PF13801">
    <property type="entry name" value="Metal_resist"/>
    <property type="match status" value="1"/>
</dbReference>
<dbReference type="InterPro" id="IPR052211">
    <property type="entry name" value="Cpx_auxiliary_protein"/>
</dbReference>
<feature type="compositionally biased region" description="Low complexity" evidence="1">
    <location>
        <begin position="162"/>
        <end position="173"/>
    </location>
</feature>
<keyword evidence="2" id="KW-0732">Signal</keyword>
<gene>
    <name evidence="3" type="ORF">HYX28_10385</name>
</gene>